<dbReference type="EMBL" id="VUMN01000006">
    <property type="protein sequence ID" value="MSS58058.1"/>
    <property type="molecule type" value="Genomic_DNA"/>
</dbReference>
<gene>
    <name evidence="1" type="ORF">FYJ51_03980</name>
</gene>
<protein>
    <submittedName>
        <fullName evidence="1">Glycoside hydrolase</fullName>
    </submittedName>
</protein>
<keyword evidence="1" id="KW-0378">Hydrolase</keyword>
<dbReference type="RefSeq" id="WP_154503493.1">
    <property type="nucleotide sequence ID" value="NZ_VUMN01000006.1"/>
</dbReference>
<organism evidence="1 2">
    <name type="scientific">Stecheria intestinalis</name>
    <dbReference type="NCBI Taxonomy" id="2606630"/>
    <lineage>
        <taxon>Bacteria</taxon>
        <taxon>Bacillati</taxon>
        <taxon>Bacillota</taxon>
        <taxon>Erysipelotrichia</taxon>
        <taxon>Erysipelotrichales</taxon>
        <taxon>Erysipelotrichaceae</taxon>
        <taxon>Stecheria</taxon>
    </lineage>
</organism>
<comment type="caution">
    <text evidence="1">The sequence shown here is derived from an EMBL/GenBank/DDBJ whole genome shotgun (WGS) entry which is preliminary data.</text>
</comment>
<dbReference type="PANTHER" id="PTHR48098">
    <property type="entry name" value="ENTEROCHELIN ESTERASE-RELATED"/>
    <property type="match status" value="1"/>
</dbReference>
<dbReference type="InterPro" id="IPR000801">
    <property type="entry name" value="Esterase-like"/>
</dbReference>
<accession>A0A7X2NS26</accession>
<evidence type="ECO:0000313" key="2">
    <source>
        <dbReference type="Proteomes" id="UP000461880"/>
    </source>
</evidence>
<dbReference type="Proteomes" id="UP000461880">
    <property type="component" value="Unassembled WGS sequence"/>
</dbReference>
<dbReference type="Gene3D" id="3.40.50.1820">
    <property type="entry name" value="alpha/beta hydrolase"/>
    <property type="match status" value="1"/>
</dbReference>
<proteinExistence type="predicted"/>
<dbReference type="InterPro" id="IPR029058">
    <property type="entry name" value="AB_hydrolase_fold"/>
</dbReference>
<evidence type="ECO:0000313" key="1">
    <source>
        <dbReference type="EMBL" id="MSS58058.1"/>
    </source>
</evidence>
<dbReference type="SUPFAM" id="SSF53474">
    <property type="entry name" value="alpha/beta-Hydrolases"/>
    <property type="match status" value="1"/>
</dbReference>
<dbReference type="GO" id="GO:0016787">
    <property type="term" value="F:hydrolase activity"/>
    <property type="evidence" value="ECO:0007669"/>
    <property type="project" value="UniProtKB-KW"/>
</dbReference>
<dbReference type="Pfam" id="PF00756">
    <property type="entry name" value="Esterase"/>
    <property type="match status" value="1"/>
</dbReference>
<name>A0A7X2NS26_9FIRM</name>
<sequence>MIAVLLLSGCHSASEAAAVPSFSPTPSATSVPEPKVIADMDAEALPETYLEAMENGGTVESITYSALNYTDGDGSTLSKEAEVYLPSGYSDSSDSYPLIILMHGWQGNGSTIFTAEDGAVVNVMDHMISDGMIPACIVVTPTFDTRNKSASWEKSETELEPFAQETRNDLLPYLLENYRISSDRNDHYFGGFSMGGVTTWYEFLENLDLFHGFLSLSGDCWKTKTDGAETDYAAVAELLAQAVSDQGYTSSDFVIVAESGSDDYFLTPMEEQVTEMRKTDTFTEENLFWRLQQGASHSYGALGCYLYNGLPILFGTSNQKR</sequence>
<dbReference type="InterPro" id="IPR050583">
    <property type="entry name" value="Mycobacterial_A85_antigen"/>
</dbReference>
<reference evidence="1 2" key="1">
    <citation type="submission" date="2019-08" db="EMBL/GenBank/DDBJ databases">
        <title>In-depth cultivation of the pig gut microbiome towards novel bacterial diversity and tailored functional studies.</title>
        <authorList>
            <person name="Wylensek D."/>
            <person name="Hitch T.C.A."/>
            <person name="Clavel T."/>
        </authorList>
    </citation>
    <scope>NUCLEOTIDE SEQUENCE [LARGE SCALE GENOMIC DNA]</scope>
    <source>
        <strain evidence="1 2">Oil+RF-744-GAM-WT-6</strain>
    </source>
</reference>
<keyword evidence="2" id="KW-1185">Reference proteome</keyword>
<dbReference type="AlphaFoldDB" id="A0A7X2NS26"/>